<organism evidence="3 4">
    <name type="scientific">Naegleria lovaniensis</name>
    <name type="common">Amoeba</name>
    <dbReference type="NCBI Taxonomy" id="51637"/>
    <lineage>
        <taxon>Eukaryota</taxon>
        <taxon>Discoba</taxon>
        <taxon>Heterolobosea</taxon>
        <taxon>Tetramitia</taxon>
        <taxon>Eutetramitia</taxon>
        <taxon>Vahlkampfiidae</taxon>
        <taxon>Naegleria</taxon>
    </lineage>
</organism>
<feature type="region of interest" description="Disordered" evidence="1">
    <location>
        <begin position="249"/>
        <end position="309"/>
    </location>
</feature>
<feature type="transmembrane region" description="Helical" evidence="2">
    <location>
        <begin position="49"/>
        <end position="67"/>
    </location>
</feature>
<proteinExistence type="predicted"/>
<accession>A0AA88GZC9</accession>
<keyword evidence="2" id="KW-0812">Transmembrane</keyword>
<dbReference type="EMBL" id="PYSW02000001">
    <property type="protein sequence ID" value="KAG2393813.1"/>
    <property type="molecule type" value="Genomic_DNA"/>
</dbReference>
<dbReference type="RefSeq" id="XP_044555707.1">
    <property type="nucleotide sequence ID" value="XM_044693120.1"/>
</dbReference>
<sequence length="653" mass="76186">MPHQFTPSSTSSSPFSSNNNNTTTKNSSKLFSSTVRFFSHHLKLTRKSWLVILVVHFILMSLLIFYFRRHPRSSNSNLDQQQQQDSHSEQNSLLRSLLKFQTTTTTTDNHHHIMEDTDGVIHAFDPSHQRLELVRRNLFSRLNLSLEDHLATLEYMECSKLTFAERWYDPIVLSNPNMVQDRVENDSMLEFPNSTPLHVPYYLTRQHVHLFQPYTYPTPDKTEAKFAFKRRVRGFYNFIPVHVVKEEEEEGKGHQILSNGTIESNSEKNAHNHSTTRETSFSERTTTTAETNKPQVEKQHLENSFNNASETSSTTYIQIKETEFRNYFFTHRDKFRRASQLQVNDTTLLDWRDEMNNLNLVLNSEKFDMSLFGNHNEHLPIWLRCYKRTFPLSETLKAVCRVHDIQKSILYVTIDGNEFDEILELVTTVTCVKMHIYFHNFERNLRNLLGPRFDPSFLDLKIPKMSTHAIWGLHLLFVKFNYLYVITLEDDLKPLPDFYNYHRSMYHLTLDPSPSNIYIAVSSHAHSMAHHCRFINSTLVSEQLIPYEDSFDEYMYEKIISYGHNLNDNEGDLELAPFMIGSRRELPVFEIENFLNDVDATTTTTTTTSTTSTMSELKPDEEIAPVGSVHDPVTRTYLLAPYTLHFSAVCNGR</sequence>
<evidence type="ECO:0000256" key="2">
    <source>
        <dbReference type="SAM" id="Phobius"/>
    </source>
</evidence>
<feature type="compositionally biased region" description="Low complexity" evidence="1">
    <location>
        <begin position="277"/>
        <end position="291"/>
    </location>
</feature>
<keyword evidence="2" id="KW-1133">Transmembrane helix</keyword>
<reference evidence="3 4" key="1">
    <citation type="journal article" date="2018" name="BMC Genomics">
        <title>The genome of Naegleria lovaniensis, the basis for a comparative approach to unravel pathogenicity factors of the human pathogenic amoeba N. fowleri.</title>
        <authorList>
            <person name="Liechti N."/>
            <person name="Schurch N."/>
            <person name="Bruggmann R."/>
            <person name="Wittwer M."/>
        </authorList>
    </citation>
    <scope>NUCLEOTIDE SEQUENCE [LARGE SCALE GENOMIC DNA]</scope>
    <source>
        <strain evidence="3 4">ATCC 30569</strain>
    </source>
</reference>
<dbReference type="GeneID" id="68096032"/>
<protein>
    <submittedName>
        <fullName evidence="3">Uncharacterized protein</fullName>
    </submittedName>
</protein>
<evidence type="ECO:0000256" key="1">
    <source>
        <dbReference type="SAM" id="MobiDB-lite"/>
    </source>
</evidence>
<keyword evidence="4" id="KW-1185">Reference proteome</keyword>
<dbReference type="Gene3D" id="3.90.550.10">
    <property type="entry name" value="Spore Coat Polysaccharide Biosynthesis Protein SpsA, Chain A"/>
    <property type="match status" value="1"/>
</dbReference>
<evidence type="ECO:0000313" key="3">
    <source>
        <dbReference type="EMBL" id="KAG2393813.1"/>
    </source>
</evidence>
<dbReference type="Proteomes" id="UP000816034">
    <property type="component" value="Unassembled WGS sequence"/>
</dbReference>
<keyword evidence="2" id="KW-0472">Membrane</keyword>
<dbReference type="AlphaFoldDB" id="A0AA88GZC9"/>
<name>A0AA88GZC9_NAELO</name>
<dbReference type="InterPro" id="IPR029044">
    <property type="entry name" value="Nucleotide-diphossugar_trans"/>
</dbReference>
<feature type="region of interest" description="Disordered" evidence="1">
    <location>
        <begin position="1"/>
        <end position="26"/>
    </location>
</feature>
<gene>
    <name evidence="3" type="ORF">C9374_003577</name>
</gene>
<comment type="caution">
    <text evidence="3">The sequence shown here is derived from an EMBL/GenBank/DDBJ whole genome shotgun (WGS) entry which is preliminary data.</text>
</comment>
<evidence type="ECO:0000313" key="4">
    <source>
        <dbReference type="Proteomes" id="UP000816034"/>
    </source>
</evidence>